<reference evidence="2" key="2">
    <citation type="submission" date="2012-02" db="EMBL/GenBank/DDBJ databases">
        <title>Complete genome sequence of Blastococcus saxobsidens strain DD2.</title>
        <authorList>
            <person name="Genoscope."/>
        </authorList>
    </citation>
    <scope>NUCLEOTIDE SEQUENCE [LARGE SCALE GENOMIC DNA]</scope>
    <source>
        <strain evidence="2">DD2</strain>
    </source>
</reference>
<evidence type="ECO:0000313" key="1">
    <source>
        <dbReference type="EMBL" id="CCG04286.1"/>
    </source>
</evidence>
<dbReference type="Proteomes" id="UP000007517">
    <property type="component" value="Chromosome"/>
</dbReference>
<proteinExistence type="predicted"/>
<keyword evidence="2" id="KW-1185">Reference proteome</keyword>
<dbReference type="KEGG" id="bsd:BLASA_3419"/>
<evidence type="ECO:0000313" key="2">
    <source>
        <dbReference type="Proteomes" id="UP000007517"/>
    </source>
</evidence>
<dbReference type="AlphaFoldDB" id="H6RSY3"/>
<dbReference type="HOGENOM" id="CLU_3022912_0_0_11"/>
<accession>H6RSY3</accession>
<sequence length="55" mass="5526">MGASRDTSDDVHRDRCSHIAAAQMIGPAGGGAPYPCRADPPSFTGDPCAAVVGVL</sequence>
<protein>
    <submittedName>
        <fullName evidence="1">Uncharacterized protein</fullName>
    </submittedName>
</protein>
<name>H6RSY3_BLASD</name>
<reference evidence="1 2" key="1">
    <citation type="journal article" date="2012" name="J. Bacteriol.">
        <title>Genome Sequence of Blastococcus saxobsidens DD2, a Stone-Inhabiting Bacterium.</title>
        <authorList>
            <person name="Chouaia B."/>
            <person name="Crotti E."/>
            <person name="Brusetti L."/>
            <person name="Daffonchio D."/>
            <person name="Essoussi I."/>
            <person name="Nouioui I."/>
            <person name="Sbissi I."/>
            <person name="Ghodhbane-Gtari F."/>
            <person name="Gtari M."/>
            <person name="Vacherie B."/>
            <person name="Barbe V."/>
            <person name="Medigue C."/>
            <person name="Gury J."/>
            <person name="Pujic P."/>
            <person name="Normand P."/>
        </authorList>
    </citation>
    <scope>NUCLEOTIDE SEQUENCE [LARGE SCALE GENOMIC DNA]</scope>
    <source>
        <strain evidence="1 2">DD2</strain>
    </source>
</reference>
<dbReference type="EMBL" id="FO117623">
    <property type="protein sequence ID" value="CCG04286.1"/>
    <property type="molecule type" value="Genomic_DNA"/>
</dbReference>
<dbReference type="STRING" id="1146883.BLASA_3419"/>
<organism evidence="1 2">
    <name type="scientific">Blastococcus saxobsidens (strain DD2)</name>
    <dbReference type="NCBI Taxonomy" id="1146883"/>
    <lineage>
        <taxon>Bacteria</taxon>
        <taxon>Bacillati</taxon>
        <taxon>Actinomycetota</taxon>
        <taxon>Actinomycetes</taxon>
        <taxon>Geodermatophilales</taxon>
        <taxon>Geodermatophilaceae</taxon>
        <taxon>Blastococcus</taxon>
    </lineage>
</organism>
<gene>
    <name evidence="1" type="ordered locus">BLASA_3419</name>
</gene>